<dbReference type="RefSeq" id="WP_136424034.1">
    <property type="nucleotide sequence ID" value="NZ_OZ241748.1"/>
</dbReference>
<name>A0A4S4FX58_9MICO</name>
<sequence length="160" mass="17432">MKTLVLVRHAKSSWRDDTLSDHDRPLDDRGLRDAPRMGRMLQLRGIRPDVLLTSSAVRARTTAELIAHELDDTAVTVDEDLYASTPETILGRVAEVDGGAEVVMVVAHDPGMSALAAQFSDLIEAMPTAAVAQLEFEVESWGELAGARPVRVVFDTPKTL</sequence>
<protein>
    <submittedName>
        <fullName evidence="2">Phosphohistidine phosphatase</fullName>
    </submittedName>
</protein>
<evidence type="ECO:0000256" key="1">
    <source>
        <dbReference type="PIRSR" id="PIRSR613078-2"/>
    </source>
</evidence>
<evidence type="ECO:0000313" key="2">
    <source>
        <dbReference type="EMBL" id="THG34236.1"/>
    </source>
</evidence>
<dbReference type="InterPro" id="IPR029033">
    <property type="entry name" value="His_PPase_superfam"/>
</dbReference>
<dbReference type="SUPFAM" id="SSF53254">
    <property type="entry name" value="Phosphoglycerate mutase-like"/>
    <property type="match status" value="1"/>
</dbReference>
<dbReference type="PANTHER" id="PTHR47623:SF1">
    <property type="entry name" value="OS09G0287300 PROTEIN"/>
    <property type="match status" value="1"/>
</dbReference>
<dbReference type="EMBL" id="SSSN01000005">
    <property type="protein sequence ID" value="THG34236.1"/>
    <property type="molecule type" value="Genomic_DNA"/>
</dbReference>
<gene>
    <name evidence="2" type="ORF">E6C70_08040</name>
</gene>
<dbReference type="OrthoDB" id="9810154at2"/>
<organism evidence="2 3">
    <name type="scientific">Orlajensenia flava</name>
    <dbReference type="NCBI Taxonomy" id="2565934"/>
    <lineage>
        <taxon>Bacteria</taxon>
        <taxon>Bacillati</taxon>
        <taxon>Actinomycetota</taxon>
        <taxon>Actinomycetes</taxon>
        <taxon>Micrococcales</taxon>
        <taxon>Microbacteriaceae</taxon>
        <taxon>Orlajensenia</taxon>
    </lineage>
</organism>
<dbReference type="Gene3D" id="3.40.50.1240">
    <property type="entry name" value="Phosphoglycerate mutase-like"/>
    <property type="match status" value="1"/>
</dbReference>
<dbReference type="PANTHER" id="PTHR47623">
    <property type="entry name" value="OS09G0287300 PROTEIN"/>
    <property type="match status" value="1"/>
</dbReference>
<dbReference type="InterPro" id="IPR013078">
    <property type="entry name" value="His_Pase_superF_clade-1"/>
</dbReference>
<dbReference type="Pfam" id="PF00300">
    <property type="entry name" value="His_Phos_1"/>
    <property type="match status" value="1"/>
</dbReference>
<dbReference type="Proteomes" id="UP000307380">
    <property type="component" value="Unassembled WGS sequence"/>
</dbReference>
<evidence type="ECO:0000313" key="3">
    <source>
        <dbReference type="Proteomes" id="UP000307380"/>
    </source>
</evidence>
<feature type="binding site" evidence="1">
    <location>
        <position position="58"/>
    </location>
    <ligand>
        <name>substrate</name>
    </ligand>
</feature>
<dbReference type="CDD" id="cd07067">
    <property type="entry name" value="HP_PGM_like"/>
    <property type="match status" value="1"/>
</dbReference>
<comment type="caution">
    <text evidence="2">The sequence shown here is derived from an EMBL/GenBank/DDBJ whole genome shotgun (WGS) entry which is preliminary data.</text>
</comment>
<reference evidence="2 3" key="1">
    <citation type="submission" date="2019-04" db="EMBL/GenBank/DDBJ databases">
        <authorList>
            <person name="Jiang L."/>
        </authorList>
    </citation>
    <scope>NUCLEOTIDE SEQUENCE [LARGE SCALE GENOMIC DNA]</scope>
    <source>
        <strain evidence="2 3">YIM 131861</strain>
    </source>
</reference>
<accession>A0A4S4FX58</accession>
<dbReference type="SMART" id="SM00855">
    <property type="entry name" value="PGAM"/>
    <property type="match status" value="1"/>
</dbReference>
<proteinExistence type="predicted"/>
<keyword evidence="3" id="KW-1185">Reference proteome</keyword>
<dbReference type="AlphaFoldDB" id="A0A4S4FX58"/>